<dbReference type="SUPFAM" id="SSF89082">
    <property type="entry name" value="Antibiotic binding domain of TipA-like multidrug resistance regulators"/>
    <property type="match status" value="1"/>
</dbReference>
<protein>
    <recommendedName>
        <fullName evidence="1">TipAS antibiotic-recognition domain-containing protein</fullName>
    </recommendedName>
</protein>
<comment type="caution">
    <text evidence="2">The sequence shown here is derived from an EMBL/GenBank/DDBJ whole genome shotgun (WGS) entry which is preliminary data.</text>
</comment>
<dbReference type="InterPro" id="IPR012925">
    <property type="entry name" value="TipAS_dom"/>
</dbReference>
<evidence type="ECO:0000313" key="2">
    <source>
        <dbReference type="EMBL" id="MPN43917.1"/>
    </source>
</evidence>
<gene>
    <name evidence="2" type="ORF">SDC9_191478</name>
</gene>
<dbReference type="InterPro" id="IPR036244">
    <property type="entry name" value="TipA-like_antibiotic-bd"/>
</dbReference>
<sequence>MFNGLNKKEWEEAIAGQNEHLRGKYGYEIDTSEINADAMNQKAHEAAEFMSFMAASLKNGVSVNDKNVSDAIEKHIKFMQQDMSIDANGFAAQTRFLMTDDFHRQMIEGQQTGLSYYICFAAEAYAAG</sequence>
<organism evidence="2">
    <name type="scientific">bioreactor metagenome</name>
    <dbReference type="NCBI Taxonomy" id="1076179"/>
    <lineage>
        <taxon>unclassified sequences</taxon>
        <taxon>metagenomes</taxon>
        <taxon>ecological metagenomes</taxon>
    </lineage>
</organism>
<name>A0A645HY35_9ZZZZ</name>
<reference evidence="2" key="1">
    <citation type="submission" date="2019-08" db="EMBL/GenBank/DDBJ databases">
        <authorList>
            <person name="Kucharzyk K."/>
            <person name="Murdoch R.W."/>
            <person name="Higgins S."/>
            <person name="Loffler F."/>
        </authorList>
    </citation>
    <scope>NUCLEOTIDE SEQUENCE</scope>
</reference>
<accession>A0A645HY35</accession>
<feature type="domain" description="TipAS antibiotic-recognition" evidence="1">
    <location>
        <begin position="31"/>
        <end position="125"/>
    </location>
</feature>
<dbReference type="EMBL" id="VSSQ01102647">
    <property type="protein sequence ID" value="MPN43917.1"/>
    <property type="molecule type" value="Genomic_DNA"/>
</dbReference>
<dbReference type="Pfam" id="PF07739">
    <property type="entry name" value="TipAS"/>
    <property type="match status" value="1"/>
</dbReference>
<dbReference type="AlphaFoldDB" id="A0A645HY35"/>
<evidence type="ECO:0000259" key="1">
    <source>
        <dbReference type="Pfam" id="PF07739"/>
    </source>
</evidence>
<proteinExistence type="predicted"/>